<dbReference type="AlphaFoldDB" id="T0S0T2"/>
<sequence length="863" mass="95259">MESRTIKAKYKAAIDQLVLERTFVSTYTQSYITDPFLRINGLSEYITWPLPTRQETQIASLYTSDVIPASAFRINNHVGWNAFLDDVLVSVRKDFGQEHATATLSHLCFDANGNSTALAPSAEVPNTLGVLIIWLPSTYVGGGLFFQSDHRSETVDEMPVAKATLQCLATYSSTQLVSTRIMIGRRVALVYNLVCTKPESGFRTAPQAQEVAVAALLDIANEPLHRQPLVFRYITKPSGRSFGELPLAGAERVLPLSRSVVLAEFTARAQRPLEIDSTREFLLGAMSMFTTLGASRLPFEMDAVASMGSLLLAYNECDLVRLFVGHVVSVTPTTPIDSIAPLLRACVVQYGWVRLRPAILSLIDRWVPSHTGEVLQLLASLVGITHDAVCPPLRHEDVAALVATSWRQVLAHERLFANDRDPVPTFVAHYLLLQWHMTLPGASEGSCLAHKLPTVLVQLVESFVSPKSTDVLVQLQAPFFGIYSIDDGRSDDEEGDATSYIAVDTIRFSIALVMTLPQALAAVLRSQPNMPLDAYAEALVAAVDTVSTHEISRRIKTMSLPSIGCIVTSLDATGRCSAAVLAHMWEIWRFSVVAALDALLKRRPMPLSPATTFLFGDFLVALAPQLPLVEGWALRHLEHKRDFPSITVNQHRAGIFPAALRILLAVAPDHIEAFAASWLRAVPSTIEANRLLLLPAISALAEKKLVRVTALVAAKCLATFDAVGVREPLPDVADFSLPDIFVNDAHCSVCAHFRDFLWDRCQDNLYLSKETGQCHNVARIAATYPSCLELTQTEWAWNINKRKGNVTSRDELVEALRVKHKREKDREIVLWLDILVAQAPVHPYDPAHLPRKRQRTLEGTVHG</sequence>
<name>T0S0T2_SAPDV</name>
<reference evidence="1 2" key="1">
    <citation type="submission" date="2012-04" db="EMBL/GenBank/DDBJ databases">
        <title>The Genome Sequence of Saprolegnia declina VS20.</title>
        <authorList>
            <consortium name="The Broad Institute Genome Sequencing Platform"/>
            <person name="Russ C."/>
            <person name="Nusbaum C."/>
            <person name="Tyler B."/>
            <person name="van West P."/>
            <person name="Dieguez-Uribeondo J."/>
            <person name="de Bruijn I."/>
            <person name="Tripathy S."/>
            <person name="Jiang R."/>
            <person name="Young S.K."/>
            <person name="Zeng Q."/>
            <person name="Gargeya S."/>
            <person name="Fitzgerald M."/>
            <person name="Haas B."/>
            <person name="Abouelleil A."/>
            <person name="Alvarado L."/>
            <person name="Arachchi H.M."/>
            <person name="Berlin A."/>
            <person name="Chapman S.B."/>
            <person name="Goldberg J."/>
            <person name="Griggs A."/>
            <person name="Gujja S."/>
            <person name="Hansen M."/>
            <person name="Howarth C."/>
            <person name="Imamovic A."/>
            <person name="Larimer J."/>
            <person name="McCowen C."/>
            <person name="Montmayeur A."/>
            <person name="Murphy C."/>
            <person name="Neiman D."/>
            <person name="Pearson M."/>
            <person name="Priest M."/>
            <person name="Roberts A."/>
            <person name="Saif S."/>
            <person name="Shea T."/>
            <person name="Sisk P."/>
            <person name="Sykes S."/>
            <person name="Wortman J."/>
            <person name="Nusbaum C."/>
            <person name="Birren B."/>
        </authorList>
    </citation>
    <scope>NUCLEOTIDE SEQUENCE [LARGE SCALE GENOMIC DNA]</scope>
    <source>
        <strain evidence="1 2">VS20</strain>
    </source>
</reference>
<dbReference type="GeneID" id="19947174"/>
<dbReference type="OMA" id="PCTIEAN"/>
<dbReference type="EMBL" id="JH767148">
    <property type="protein sequence ID" value="EQC36342.1"/>
    <property type="molecule type" value="Genomic_DNA"/>
</dbReference>
<gene>
    <name evidence="1" type="ORF">SDRG_06447</name>
</gene>
<evidence type="ECO:0000313" key="2">
    <source>
        <dbReference type="Proteomes" id="UP000030762"/>
    </source>
</evidence>
<dbReference type="VEuPathDB" id="FungiDB:SDRG_06447"/>
<dbReference type="Proteomes" id="UP000030762">
    <property type="component" value="Unassembled WGS sequence"/>
</dbReference>
<organism evidence="1 2">
    <name type="scientific">Saprolegnia diclina (strain VS20)</name>
    <dbReference type="NCBI Taxonomy" id="1156394"/>
    <lineage>
        <taxon>Eukaryota</taxon>
        <taxon>Sar</taxon>
        <taxon>Stramenopiles</taxon>
        <taxon>Oomycota</taxon>
        <taxon>Saprolegniomycetes</taxon>
        <taxon>Saprolegniales</taxon>
        <taxon>Saprolegniaceae</taxon>
        <taxon>Saprolegnia</taxon>
    </lineage>
</organism>
<dbReference type="OrthoDB" id="10477900at2759"/>
<protein>
    <submittedName>
        <fullName evidence="1">Uncharacterized protein</fullName>
    </submittedName>
</protein>
<keyword evidence="2" id="KW-1185">Reference proteome</keyword>
<dbReference type="RefSeq" id="XP_008610448.1">
    <property type="nucleotide sequence ID" value="XM_008612226.1"/>
</dbReference>
<proteinExistence type="predicted"/>
<dbReference type="InParanoid" id="T0S0T2"/>
<accession>T0S0T2</accession>
<evidence type="ECO:0000313" key="1">
    <source>
        <dbReference type="EMBL" id="EQC36342.1"/>
    </source>
</evidence>